<feature type="compositionally biased region" description="Basic and acidic residues" evidence="1">
    <location>
        <begin position="20"/>
        <end position="36"/>
    </location>
</feature>
<name>A0AAD6GDL3_9EURO</name>
<protein>
    <submittedName>
        <fullName evidence="2">Uncharacterized protein</fullName>
    </submittedName>
</protein>
<accession>A0AAD6GDL3</accession>
<evidence type="ECO:0000313" key="3">
    <source>
        <dbReference type="Proteomes" id="UP001220324"/>
    </source>
</evidence>
<proteinExistence type="predicted"/>
<organism evidence="2 3">
    <name type="scientific">Penicillium frequentans</name>
    <dbReference type="NCBI Taxonomy" id="3151616"/>
    <lineage>
        <taxon>Eukaryota</taxon>
        <taxon>Fungi</taxon>
        <taxon>Dikarya</taxon>
        <taxon>Ascomycota</taxon>
        <taxon>Pezizomycotina</taxon>
        <taxon>Eurotiomycetes</taxon>
        <taxon>Eurotiomycetidae</taxon>
        <taxon>Eurotiales</taxon>
        <taxon>Aspergillaceae</taxon>
        <taxon>Penicillium</taxon>
    </lineage>
</organism>
<gene>
    <name evidence="2" type="ORF">N7494_008397</name>
</gene>
<dbReference type="Proteomes" id="UP001220324">
    <property type="component" value="Unassembled WGS sequence"/>
</dbReference>
<sequence>MRQRRAFFGSGCSSADEESSELKSDKDELDEFHRSSSDSSSDEESALDLVEPSSDEPDPGSEPWSAPWLNLTALKAPGEQSSPFDHSLDKDEAPISDAPGSVLAEPHVVMRPLSCVSQQIVLTATLQRLEML</sequence>
<feature type="region of interest" description="Disordered" evidence="1">
    <location>
        <begin position="1"/>
        <end position="99"/>
    </location>
</feature>
<evidence type="ECO:0000313" key="2">
    <source>
        <dbReference type="EMBL" id="KAJ5538918.1"/>
    </source>
</evidence>
<reference evidence="2 3" key="1">
    <citation type="journal article" date="2023" name="IMA Fungus">
        <title>Comparative genomic study of the Penicillium genus elucidates a diverse pangenome and 15 lateral gene transfer events.</title>
        <authorList>
            <person name="Petersen C."/>
            <person name="Sorensen T."/>
            <person name="Nielsen M.R."/>
            <person name="Sondergaard T.E."/>
            <person name="Sorensen J.L."/>
            <person name="Fitzpatrick D.A."/>
            <person name="Frisvad J.C."/>
            <person name="Nielsen K.L."/>
        </authorList>
    </citation>
    <scope>NUCLEOTIDE SEQUENCE [LARGE SCALE GENOMIC DNA]</scope>
    <source>
        <strain evidence="2 3">IBT 35679</strain>
    </source>
</reference>
<dbReference type="AlphaFoldDB" id="A0AAD6GDL3"/>
<evidence type="ECO:0000256" key="1">
    <source>
        <dbReference type="SAM" id="MobiDB-lite"/>
    </source>
</evidence>
<comment type="caution">
    <text evidence="2">The sequence shown here is derived from an EMBL/GenBank/DDBJ whole genome shotgun (WGS) entry which is preliminary data.</text>
</comment>
<dbReference type="EMBL" id="JAQIZZ010000006">
    <property type="protein sequence ID" value="KAJ5538918.1"/>
    <property type="molecule type" value="Genomic_DNA"/>
</dbReference>
<keyword evidence="3" id="KW-1185">Reference proteome</keyword>